<protein>
    <submittedName>
        <fullName evidence="1">Uncharacterized protein</fullName>
    </submittedName>
</protein>
<reference evidence="1" key="1">
    <citation type="submission" date="2024-09" db="EMBL/GenBank/DDBJ databases">
        <title>Black Yeasts Isolated from many extreme environments.</title>
        <authorList>
            <person name="Coleine C."/>
            <person name="Stajich J.E."/>
            <person name="Selbmann L."/>
        </authorList>
    </citation>
    <scope>NUCLEOTIDE SEQUENCE</scope>
    <source>
        <strain evidence="1">CCFEE 5737</strain>
    </source>
</reference>
<evidence type="ECO:0000313" key="2">
    <source>
        <dbReference type="Proteomes" id="UP001186974"/>
    </source>
</evidence>
<name>A0ACC3D4K2_9PEZI</name>
<accession>A0ACC3D4K2</accession>
<evidence type="ECO:0000313" key="1">
    <source>
        <dbReference type="EMBL" id="KAK3061621.1"/>
    </source>
</evidence>
<dbReference type="Proteomes" id="UP001186974">
    <property type="component" value="Unassembled WGS sequence"/>
</dbReference>
<sequence length="248" mass="27908">MPFKQQKTTGSQPGGVNQQCLAWIQAHNCPLGIQCPDEQKHSRADGRWREAKTLDLDEFDDDEDYPLPNFTLMKTKHTDPYNVLVGKGFLLLANVTPRGNPDIQELLQVGLVSRSKSDPSATKVCILTCSGPVEFKEDGIGEWYVKVRGKVEFRKMFNNGAHGDNKTQESRTEEAERSFTFRFTYAGRIQDSGNSWMAVLSGLKKIWRNEEESSPVREQPCWVGLKADASCLDLPSCGVERIAQPKLR</sequence>
<keyword evidence="2" id="KW-1185">Reference proteome</keyword>
<dbReference type="EMBL" id="JAWDJW010007721">
    <property type="protein sequence ID" value="KAK3061621.1"/>
    <property type="molecule type" value="Genomic_DNA"/>
</dbReference>
<organism evidence="1 2">
    <name type="scientific">Coniosporium uncinatum</name>
    <dbReference type="NCBI Taxonomy" id="93489"/>
    <lineage>
        <taxon>Eukaryota</taxon>
        <taxon>Fungi</taxon>
        <taxon>Dikarya</taxon>
        <taxon>Ascomycota</taxon>
        <taxon>Pezizomycotina</taxon>
        <taxon>Dothideomycetes</taxon>
        <taxon>Dothideomycetes incertae sedis</taxon>
        <taxon>Coniosporium</taxon>
    </lineage>
</organism>
<comment type="caution">
    <text evidence="1">The sequence shown here is derived from an EMBL/GenBank/DDBJ whole genome shotgun (WGS) entry which is preliminary data.</text>
</comment>
<proteinExistence type="predicted"/>
<gene>
    <name evidence="1" type="ORF">LTS18_005778</name>
</gene>